<dbReference type="Pfam" id="PF02272">
    <property type="entry name" value="DHHA1"/>
    <property type="match status" value="1"/>
</dbReference>
<dbReference type="InterPro" id="IPR000160">
    <property type="entry name" value="GGDEF_dom"/>
</dbReference>
<protein>
    <recommendedName>
        <fullName evidence="2">GGDEF domain-containing protein</fullName>
    </recommendedName>
</protein>
<gene>
    <name evidence="3" type="ORF">D3Z39_08215</name>
</gene>
<dbReference type="Gene3D" id="3.90.1640.10">
    <property type="entry name" value="inorganic pyrophosphatase (n-terminal core)"/>
    <property type="match status" value="1"/>
</dbReference>
<evidence type="ECO:0000259" key="2">
    <source>
        <dbReference type="PROSITE" id="PS50887"/>
    </source>
</evidence>
<dbReference type="Pfam" id="PF01368">
    <property type="entry name" value="DHH"/>
    <property type="match status" value="1"/>
</dbReference>
<reference evidence="3 4" key="1">
    <citation type="submission" date="2018-08" db="EMBL/GenBank/DDBJ databases">
        <title>Murine metabolic-syndrome-specific gut microbial biobank.</title>
        <authorList>
            <person name="Liu C."/>
        </authorList>
    </citation>
    <scope>NUCLEOTIDE SEQUENCE [LARGE SCALE GENOMIC DNA]</scope>
    <source>
        <strain evidence="3 4">X69</strain>
    </source>
</reference>
<dbReference type="Pfam" id="PF24898">
    <property type="entry name" value="GGDEF_GdpP"/>
    <property type="match status" value="1"/>
</dbReference>
<dbReference type="SMART" id="SM00267">
    <property type="entry name" value="GGDEF"/>
    <property type="match status" value="1"/>
</dbReference>
<keyword evidence="1" id="KW-0812">Transmembrane</keyword>
<accession>A0A845RGE9</accession>
<keyword evidence="1" id="KW-1133">Transmembrane helix</keyword>
<dbReference type="InterPro" id="IPR038763">
    <property type="entry name" value="DHH_sf"/>
</dbReference>
<dbReference type="InterPro" id="IPR001667">
    <property type="entry name" value="DDH_dom"/>
</dbReference>
<evidence type="ECO:0000313" key="3">
    <source>
        <dbReference type="EMBL" id="NBI78854.1"/>
    </source>
</evidence>
<dbReference type="PANTHER" id="PTHR47618">
    <property type="entry name" value="BIFUNCTIONAL OLIGORIBONUCLEASE AND PAP PHOSPHATASE NRNA"/>
    <property type="match status" value="1"/>
</dbReference>
<dbReference type="EMBL" id="QXWZ01000012">
    <property type="protein sequence ID" value="NBI78854.1"/>
    <property type="molecule type" value="Genomic_DNA"/>
</dbReference>
<dbReference type="InterPro" id="IPR051319">
    <property type="entry name" value="Oligoribo/pAp-PDE_c-di-AMP_PDE"/>
</dbReference>
<name>A0A845RGE9_9FIRM</name>
<feature type="domain" description="GGDEF" evidence="2">
    <location>
        <begin position="247"/>
        <end position="375"/>
    </location>
</feature>
<dbReference type="InterPro" id="IPR003156">
    <property type="entry name" value="DHHA1_dom"/>
</dbReference>
<dbReference type="Proteomes" id="UP000446348">
    <property type="component" value="Unassembled WGS sequence"/>
</dbReference>
<proteinExistence type="predicted"/>
<feature type="transmembrane region" description="Helical" evidence="1">
    <location>
        <begin position="102"/>
        <end position="121"/>
    </location>
</feature>
<dbReference type="Gene3D" id="3.30.450.20">
    <property type="entry name" value="PAS domain"/>
    <property type="match status" value="1"/>
</dbReference>
<feature type="transmembrane region" description="Helical" evidence="1">
    <location>
        <begin position="79"/>
        <end position="96"/>
    </location>
</feature>
<evidence type="ECO:0000256" key="1">
    <source>
        <dbReference type="SAM" id="Phobius"/>
    </source>
</evidence>
<dbReference type="FunFam" id="3.90.1640.10:FF:000002">
    <property type="entry name" value="Cyclic-di-AMP phosphodiesterase"/>
    <property type="match status" value="1"/>
</dbReference>
<evidence type="ECO:0000313" key="4">
    <source>
        <dbReference type="Proteomes" id="UP000446348"/>
    </source>
</evidence>
<sequence>MHCASGETLHTVYHKNPFPAQGQKRQAVQIWIATKKALCYNKNCMVIRTKRGRSRQARPDDIVDRRGYEVKKSTNPFRSLAYIAVGCCLAITLATLFFNLRLFYVCLGVTAACGALLTYLMRRIKKDINSLLTKMGQALTTVQRETMQTFPIPVFVCGEQGEIIWCNELAQSSVLEHEETYGRSIYTILTGADVTRRCPEGGYEVDYKGRHFTAYVTHASAESDPLYIVYFFENTELKRYAREYFETRPSMLLLLVDNYEELQQNMKDNERTRVMGQIEYTISKAVTESGGLLLKTERDRFTVIIEERNLRGIISSRFPILEQVRAIETENKMVATLSIGVGRDAADLEESERYARQALDMALGRGGDQAAVRGASGYEFFGGVSSGTEKRTKVKTRIVATALAELISGSDNVLVMGHRAADLDCFGACVGVMRAARLMGKEAYIVIRRDKCLVRQEYDKLLENGFEGMLLEPEAAELLVTRKTLLVICDTHVRNILESTRIFDACRSVVVIDHHRKMVGHIDNAVIFYHEPYASSASEMVTELVQYFGDKLRLGRLEAEALLAGIMLDTKNFVIKTGVRTFEAAAYLRRIGADTVEVRKMFSSTMEAYQRKAMLVAHAKVYRGCAIAVSPDHDAPDIQVTAAQAADELLNISGVQASFLVFGLNGGMSFSARSMGQVNVQIIMEKLGGGGHHTMAGAQLAGIDGDKAYELLIAAIDSYFEENSRK</sequence>
<dbReference type="GO" id="GO:0003676">
    <property type="term" value="F:nucleic acid binding"/>
    <property type="evidence" value="ECO:0007669"/>
    <property type="project" value="InterPro"/>
</dbReference>
<dbReference type="PROSITE" id="PS50887">
    <property type="entry name" value="GGDEF"/>
    <property type="match status" value="1"/>
</dbReference>
<dbReference type="Gene3D" id="3.10.310.30">
    <property type="match status" value="1"/>
</dbReference>
<dbReference type="SUPFAM" id="SSF64182">
    <property type="entry name" value="DHH phosphoesterases"/>
    <property type="match status" value="1"/>
</dbReference>
<comment type="caution">
    <text evidence="3">The sequence shown here is derived from an EMBL/GenBank/DDBJ whole genome shotgun (WGS) entry which is preliminary data.</text>
</comment>
<keyword evidence="1" id="KW-0472">Membrane</keyword>
<dbReference type="PANTHER" id="PTHR47618:SF2">
    <property type="entry name" value="CYCLIC-DI-AMP PHOSPHODIESTERASE GDPP"/>
    <property type="match status" value="1"/>
</dbReference>
<organism evidence="3 4">
    <name type="scientific">Anaerotruncus colihominis</name>
    <dbReference type="NCBI Taxonomy" id="169435"/>
    <lineage>
        <taxon>Bacteria</taxon>
        <taxon>Bacillati</taxon>
        <taxon>Bacillota</taxon>
        <taxon>Clostridia</taxon>
        <taxon>Eubacteriales</taxon>
        <taxon>Oscillospiraceae</taxon>
        <taxon>Anaerotruncus</taxon>
    </lineage>
</organism>
<dbReference type="AlphaFoldDB" id="A0A845RGE9"/>